<evidence type="ECO:0000313" key="2">
    <source>
        <dbReference type="EMBL" id="OZM58095.1"/>
    </source>
</evidence>
<dbReference type="AlphaFoldDB" id="A0A263BWK4"/>
<reference evidence="3" key="1">
    <citation type="submission" date="2017-08" db="EMBL/GenBank/DDBJ databases">
        <authorList>
            <person name="Huang Z."/>
        </authorList>
    </citation>
    <scope>NUCLEOTIDE SEQUENCE [LARGE SCALE GENOMIC DNA]</scope>
    <source>
        <strain evidence="3">SA5d-4</strain>
    </source>
</reference>
<organism evidence="2 3">
    <name type="scientific">Lottiidibacillus patelloidae</name>
    <dbReference type="NCBI Taxonomy" id="2670334"/>
    <lineage>
        <taxon>Bacteria</taxon>
        <taxon>Bacillati</taxon>
        <taxon>Bacillota</taxon>
        <taxon>Bacilli</taxon>
        <taxon>Bacillales</taxon>
        <taxon>Bacillaceae</taxon>
        <taxon>Lottiidibacillus</taxon>
    </lineage>
</organism>
<dbReference type="EMBL" id="NPIA01000001">
    <property type="protein sequence ID" value="OZM58095.1"/>
    <property type="molecule type" value="Genomic_DNA"/>
</dbReference>
<evidence type="ECO:0000313" key="3">
    <source>
        <dbReference type="Proteomes" id="UP000217083"/>
    </source>
</evidence>
<gene>
    <name evidence="2" type="ORF">CIB95_00510</name>
</gene>
<accession>A0A263BWK4</accession>
<dbReference type="PANTHER" id="PTHR33990">
    <property type="entry name" value="PROTEIN YJDN-RELATED"/>
    <property type="match status" value="1"/>
</dbReference>
<feature type="domain" description="PhnB-like" evidence="1">
    <location>
        <begin position="8"/>
        <end position="128"/>
    </location>
</feature>
<evidence type="ECO:0000259" key="1">
    <source>
        <dbReference type="Pfam" id="PF06983"/>
    </source>
</evidence>
<keyword evidence="3" id="KW-1185">Reference proteome</keyword>
<dbReference type="Gene3D" id="3.10.180.10">
    <property type="entry name" value="2,3-Dihydroxybiphenyl 1,2-Dioxygenase, domain 1"/>
    <property type="match status" value="1"/>
</dbReference>
<dbReference type="PANTHER" id="PTHR33990:SF1">
    <property type="entry name" value="PROTEIN YJDN"/>
    <property type="match status" value="1"/>
</dbReference>
<dbReference type="InterPro" id="IPR029068">
    <property type="entry name" value="Glyas_Bleomycin-R_OHBP_Dase"/>
</dbReference>
<dbReference type="InterPro" id="IPR028973">
    <property type="entry name" value="PhnB-like"/>
</dbReference>
<proteinExistence type="predicted"/>
<reference evidence="2 3" key="2">
    <citation type="submission" date="2017-09" db="EMBL/GenBank/DDBJ databases">
        <title>Bacillus patelloidae sp. nov., isolated from the intestinal tract of a marine limpet.</title>
        <authorList>
            <person name="Liu R."/>
            <person name="Dong C."/>
            <person name="Shao Z."/>
        </authorList>
    </citation>
    <scope>NUCLEOTIDE SEQUENCE [LARGE SCALE GENOMIC DNA]</scope>
    <source>
        <strain evidence="2 3">SA5d-4</strain>
    </source>
</reference>
<protein>
    <recommendedName>
        <fullName evidence="1">PhnB-like domain-containing protein</fullName>
    </recommendedName>
</protein>
<dbReference type="SUPFAM" id="SSF54593">
    <property type="entry name" value="Glyoxalase/Bleomycin resistance protein/Dihydroxybiphenyl dioxygenase"/>
    <property type="match status" value="1"/>
</dbReference>
<name>A0A263BWK4_9BACI</name>
<comment type="caution">
    <text evidence="2">The sequence shown here is derived from an EMBL/GenBank/DDBJ whole genome shotgun (WGS) entry which is preliminary data.</text>
</comment>
<dbReference type="RefSeq" id="WP_094920438.1">
    <property type="nucleotide sequence ID" value="NZ_NPIA01000001.1"/>
</dbReference>
<dbReference type="Pfam" id="PF06983">
    <property type="entry name" value="3-dmu-9_3-mt"/>
    <property type="match status" value="1"/>
</dbReference>
<dbReference type="Proteomes" id="UP000217083">
    <property type="component" value="Unassembled WGS sequence"/>
</dbReference>
<sequence>MAKLYNYIFSRNAREQSEFYAKALNGEIKSIQTFEDVPNTDEKIKDKIMHLTLDINGATIFMADAINEPVKTSGSVDIGLEFASEEEARIAFANLAEGGHVIMPIEKQFWGAMFGRLHDKYGILWQIVTEHE</sequence>
<dbReference type="CDD" id="cd06588">
    <property type="entry name" value="PhnB_like"/>
    <property type="match status" value="1"/>
</dbReference>